<evidence type="ECO:0000256" key="1">
    <source>
        <dbReference type="SAM" id="MobiDB-lite"/>
    </source>
</evidence>
<evidence type="ECO:0000313" key="3">
    <source>
        <dbReference type="Proteomes" id="UP001152747"/>
    </source>
</evidence>
<organism evidence="2 3">
    <name type="scientific">Caenorhabditis angaria</name>
    <dbReference type="NCBI Taxonomy" id="860376"/>
    <lineage>
        <taxon>Eukaryota</taxon>
        <taxon>Metazoa</taxon>
        <taxon>Ecdysozoa</taxon>
        <taxon>Nematoda</taxon>
        <taxon>Chromadorea</taxon>
        <taxon>Rhabditida</taxon>
        <taxon>Rhabditina</taxon>
        <taxon>Rhabditomorpha</taxon>
        <taxon>Rhabditoidea</taxon>
        <taxon>Rhabditidae</taxon>
        <taxon>Peloderinae</taxon>
        <taxon>Caenorhabditis</taxon>
    </lineage>
</organism>
<dbReference type="AlphaFoldDB" id="A0A9P1J3X6"/>
<feature type="compositionally biased region" description="Polar residues" evidence="1">
    <location>
        <begin position="450"/>
        <end position="461"/>
    </location>
</feature>
<reference evidence="2" key="1">
    <citation type="submission" date="2022-11" db="EMBL/GenBank/DDBJ databases">
        <authorList>
            <person name="Kikuchi T."/>
        </authorList>
    </citation>
    <scope>NUCLEOTIDE SEQUENCE</scope>
    <source>
        <strain evidence="2">PS1010</strain>
    </source>
</reference>
<feature type="compositionally biased region" description="Low complexity" evidence="1">
    <location>
        <begin position="324"/>
        <end position="336"/>
    </location>
</feature>
<dbReference type="EMBL" id="CANHGI010000006">
    <property type="protein sequence ID" value="CAI5456468.1"/>
    <property type="molecule type" value="Genomic_DNA"/>
</dbReference>
<evidence type="ECO:0000313" key="2">
    <source>
        <dbReference type="EMBL" id="CAI5456468.1"/>
    </source>
</evidence>
<feature type="compositionally biased region" description="Basic and acidic residues" evidence="1">
    <location>
        <begin position="188"/>
        <end position="201"/>
    </location>
</feature>
<feature type="compositionally biased region" description="Low complexity" evidence="1">
    <location>
        <begin position="145"/>
        <end position="157"/>
    </location>
</feature>
<feature type="compositionally biased region" description="Polar residues" evidence="1">
    <location>
        <begin position="366"/>
        <end position="379"/>
    </location>
</feature>
<gene>
    <name evidence="2" type="ORF">CAMP_LOCUS19105</name>
</gene>
<comment type="caution">
    <text evidence="2">The sequence shown here is derived from an EMBL/GenBank/DDBJ whole genome shotgun (WGS) entry which is preliminary data.</text>
</comment>
<feature type="compositionally biased region" description="Low complexity" evidence="1">
    <location>
        <begin position="258"/>
        <end position="280"/>
    </location>
</feature>
<accession>A0A9P1J3X6</accession>
<keyword evidence="3" id="KW-1185">Reference proteome</keyword>
<dbReference type="Proteomes" id="UP001152747">
    <property type="component" value="Unassembled WGS sequence"/>
</dbReference>
<feature type="region of interest" description="Disordered" evidence="1">
    <location>
        <begin position="122"/>
        <end position="477"/>
    </location>
</feature>
<feature type="compositionally biased region" description="Basic residues" evidence="1">
    <location>
        <begin position="233"/>
        <end position="246"/>
    </location>
</feature>
<name>A0A9P1J3X6_9PELO</name>
<sequence>MFRYGDHFGTTLTSYEWLRFCDVEIDLFLNQLLIQCQANPFTPLHNTRIKAPYSIGSNTFHGIKQMSTTIAWDKIETATEGTLRGQELFFSTARLACSTSSPDFCQSSPYFWICRAMAPKKAASSAAPPKDSKPRGRPRRSISTPAAQVQPQQPQHRAAGRPRAQSTVTVRSPSPPPIMQRTRSQTKAQREADAAERERRGLPRNVVGARYCPPTPPKITRKLVDKVAGLLKKNSKQSKNTKKSKNVKPQPPKKAATKSKAAAKSSTNSRRAPSSSTDARSSTDDLTDSDSGTSGRNDEDEETDQEYSHEPAARQSSHSHRHSSSSSHQSPSSPSTNDDDDDESYRHNDRRPKSSTIRGGKVGENSFRSRSAAPTTSRVPPNPKPRAQSVRRRVSTTSNFERPPIVYNSNPRQDEVNCEMSETFRQFGGLRVESTQSSSRRQPSRREEATQSASTSDSSYRPNKPSKSNTRRRKRRN</sequence>
<proteinExistence type="predicted"/>
<protein>
    <submittedName>
        <fullName evidence="2">Uncharacterized protein</fullName>
    </submittedName>
</protein>